<reference evidence="1" key="1">
    <citation type="journal article" date="2022" name="Int. J. Mol. Sci.">
        <title>Draft Genome of Tanacetum Coccineum: Genomic Comparison of Closely Related Tanacetum-Family Plants.</title>
        <authorList>
            <person name="Yamashiro T."/>
            <person name="Shiraishi A."/>
            <person name="Nakayama K."/>
            <person name="Satake H."/>
        </authorList>
    </citation>
    <scope>NUCLEOTIDE SEQUENCE</scope>
</reference>
<proteinExistence type="predicted"/>
<dbReference type="Proteomes" id="UP001151760">
    <property type="component" value="Unassembled WGS sequence"/>
</dbReference>
<protein>
    <submittedName>
        <fullName evidence="1">Uncharacterized protein</fullName>
    </submittedName>
</protein>
<keyword evidence="2" id="KW-1185">Reference proteome</keyword>
<organism evidence="1 2">
    <name type="scientific">Tanacetum coccineum</name>
    <dbReference type="NCBI Taxonomy" id="301880"/>
    <lineage>
        <taxon>Eukaryota</taxon>
        <taxon>Viridiplantae</taxon>
        <taxon>Streptophyta</taxon>
        <taxon>Embryophyta</taxon>
        <taxon>Tracheophyta</taxon>
        <taxon>Spermatophyta</taxon>
        <taxon>Magnoliopsida</taxon>
        <taxon>eudicotyledons</taxon>
        <taxon>Gunneridae</taxon>
        <taxon>Pentapetalae</taxon>
        <taxon>asterids</taxon>
        <taxon>campanulids</taxon>
        <taxon>Asterales</taxon>
        <taxon>Asteraceae</taxon>
        <taxon>Asteroideae</taxon>
        <taxon>Anthemideae</taxon>
        <taxon>Anthemidinae</taxon>
        <taxon>Tanacetum</taxon>
    </lineage>
</organism>
<sequence>MVKGLLGPSGGSGGTLEGRFSKHYGGNGEIGGFMFGVGEGKDESMGGIGGGSLARRLNGVESVSEVAKIMVEVLTYGIEVLEVGIVGGGPDT</sequence>
<reference evidence="1" key="2">
    <citation type="submission" date="2022-01" db="EMBL/GenBank/DDBJ databases">
        <authorList>
            <person name="Yamashiro T."/>
            <person name="Shiraishi A."/>
            <person name="Satake H."/>
            <person name="Nakayama K."/>
        </authorList>
    </citation>
    <scope>NUCLEOTIDE SEQUENCE</scope>
</reference>
<gene>
    <name evidence="1" type="ORF">Tco_1019140</name>
</gene>
<evidence type="ECO:0000313" key="2">
    <source>
        <dbReference type="Proteomes" id="UP001151760"/>
    </source>
</evidence>
<accession>A0ABQ5FWK7</accession>
<dbReference type="EMBL" id="BQNB010017829">
    <property type="protein sequence ID" value="GJT67660.1"/>
    <property type="molecule type" value="Genomic_DNA"/>
</dbReference>
<name>A0ABQ5FWK7_9ASTR</name>
<comment type="caution">
    <text evidence="1">The sequence shown here is derived from an EMBL/GenBank/DDBJ whole genome shotgun (WGS) entry which is preliminary data.</text>
</comment>
<evidence type="ECO:0000313" key="1">
    <source>
        <dbReference type="EMBL" id="GJT67660.1"/>
    </source>
</evidence>